<name>G7DXR0_MIXOS</name>
<dbReference type="STRING" id="764103.G7DXR0"/>
<evidence type="ECO:0000259" key="14">
    <source>
        <dbReference type="PROSITE" id="PS50195"/>
    </source>
</evidence>
<dbReference type="SUPFAM" id="SSF103657">
    <property type="entry name" value="BAR/IMD domain-like"/>
    <property type="match status" value="1"/>
</dbReference>
<proteinExistence type="inferred from homology"/>
<dbReference type="FunFam" id="1.20.1270.60:FF:000042">
    <property type="entry name" value="Vacuolar targeting protein Atg24"/>
    <property type="match status" value="1"/>
</dbReference>
<dbReference type="GO" id="GO:0000422">
    <property type="term" value="P:autophagy of mitochondrion"/>
    <property type="evidence" value="ECO:0007669"/>
    <property type="project" value="TreeGrafter"/>
</dbReference>
<dbReference type="InterPro" id="IPR036871">
    <property type="entry name" value="PX_dom_sf"/>
</dbReference>
<gene>
    <name evidence="15" type="primary">Mo02024</name>
    <name evidence="15" type="ORF">E5Q_02024</name>
</gene>
<comment type="similarity">
    <text evidence="3">Belongs to the sorting nexin family.</text>
</comment>
<evidence type="ECO:0000256" key="4">
    <source>
        <dbReference type="ARBA" id="ARBA00022448"/>
    </source>
</evidence>
<dbReference type="InterPro" id="IPR027267">
    <property type="entry name" value="AH/BAR_dom_sf"/>
</dbReference>
<dbReference type="OrthoDB" id="205639at2759"/>
<evidence type="ECO:0000313" key="15">
    <source>
        <dbReference type="EMBL" id="GAA95370.1"/>
    </source>
</evidence>
<feature type="compositionally biased region" description="Polar residues" evidence="13">
    <location>
        <begin position="24"/>
        <end position="33"/>
    </location>
</feature>
<dbReference type="GO" id="GO:0010008">
    <property type="term" value="C:endosome membrane"/>
    <property type="evidence" value="ECO:0007669"/>
    <property type="project" value="UniProtKB-SubCell"/>
</dbReference>
<keyword evidence="12" id="KW-0175">Coiled coil</keyword>
<evidence type="ECO:0000256" key="2">
    <source>
        <dbReference type="ARBA" id="ARBA00004496"/>
    </source>
</evidence>
<dbReference type="Gene3D" id="3.30.1520.10">
    <property type="entry name" value="Phox-like domain"/>
    <property type="match status" value="1"/>
</dbReference>
<organism evidence="15 16">
    <name type="scientific">Mixia osmundae (strain CBS 9802 / IAM 14324 / JCM 22182 / KY 12970)</name>
    <dbReference type="NCBI Taxonomy" id="764103"/>
    <lineage>
        <taxon>Eukaryota</taxon>
        <taxon>Fungi</taxon>
        <taxon>Dikarya</taxon>
        <taxon>Basidiomycota</taxon>
        <taxon>Pucciniomycotina</taxon>
        <taxon>Mixiomycetes</taxon>
        <taxon>Mixiales</taxon>
        <taxon>Mixiaceae</taxon>
        <taxon>Mixia</taxon>
    </lineage>
</organism>
<dbReference type="HOGENOM" id="CLU_027221_0_0_1"/>
<feature type="coiled-coil region" evidence="12">
    <location>
        <begin position="244"/>
        <end position="271"/>
    </location>
</feature>
<sequence length="483" mass="54755">MDDEETFASVAWDTPEHDKRNQAEDSASATQTSRHSDVNGGFGESPYAAIPGLSEPSPSKDAIASNAFTSSMPGISQVTAWKLDLSVSEPVKELEGSKEAYVSYLIRGETDLANFTSKQFETRRRYQDFVFLKDHLTKDFQACVVPPLPDKHRLEYIKGDRFSTEFVERRRADLERFLQRLARHPTLSRSRLLQAFLESTEWTVTMHKHLAHPPIPDSPPSLLDNISDTLVNAFTKVRKPDERFTELREQLDKFEESIDRIERLHHRMKGRTGDLSQDYADFSGSIEGLGFLESGITEPLARFASSLDEFEATLKDSHQAIYNPFMSHLQSLLAYSSAFRSVLKLRDQKQLDFEGLSAYLSNMTSERDRLASGAGPKLGISGYLKHQVDTLRGSQQDMSREARMAKLDSKIKELQEAVTAAHTTSEAFSNEVLREQSVFDRTKQIEMKIILTELAEAQIEMHKKTMDDFEKCVPFLQRINAGT</sequence>
<keyword evidence="9" id="KW-0472">Membrane</keyword>
<dbReference type="GO" id="GO:0015031">
    <property type="term" value="P:protein transport"/>
    <property type="evidence" value="ECO:0007669"/>
    <property type="project" value="TreeGrafter"/>
</dbReference>
<comment type="subcellular location">
    <subcellularLocation>
        <location evidence="2">Cytoplasm</location>
    </subcellularLocation>
    <subcellularLocation>
        <location evidence="1">Endosome membrane</location>
        <topology evidence="1">Peripheral membrane protein</topology>
    </subcellularLocation>
</comment>
<dbReference type="CDD" id="cd06863">
    <property type="entry name" value="PX_Atg24p"/>
    <property type="match status" value="1"/>
</dbReference>
<reference evidence="15 16" key="1">
    <citation type="journal article" date="2011" name="J. Gen. Appl. Microbiol.">
        <title>Draft genome sequencing of the enigmatic basidiomycete Mixia osmundae.</title>
        <authorList>
            <person name="Nishida H."/>
            <person name="Nagatsuka Y."/>
            <person name="Sugiyama J."/>
        </authorList>
    </citation>
    <scope>NUCLEOTIDE SEQUENCE [LARGE SCALE GENOMIC DNA]</scope>
    <source>
        <strain evidence="16">CBS 9802 / IAM 14324 / JCM 22182 / KY 12970</strain>
    </source>
</reference>
<dbReference type="EMBL" id="BABT02000061">
    <property type="protein sequence ID" value="GAA95370.1"/>
    <property type="molecule type" value="Genomic_DNA"/>
</dbReference>
<dbReference type="GO" id="GO:0000407">
    <property type="term" value="C:phagophore assembly site"/>
    <property type="evidence" value="ECO:0007669"/>
    <property type="project" value="TreeGrafter"/>
</dbReference>
<dbReference type="GO" id="GO:0032456">
    <property type="term" value="P:endocytic recycling"/>
    <property type="evidence" value="ECO:0007669"/>
    <property type="project" value="TreeGrafter"/>
</dbReference>
<dbReference type="OMA" id="WSLHRFI"/>
<dbReference type="PROSITE" id="PS50195">
    <property type="entry name" value="PX"/>
    <property type="match status" value="1"/>
</dbReference>
<dbReference type="PANTHER" id="PTHR45949">
    <property type="entry name" value="SORTING NEXIN-4"/>
    <property type="match status" value="1"/>
</dbReference>
<dbReference type="eggNOG" id="KOG2273">
    <property type="taxonomic scope" value="Eukaryota"/>
</dbReference>
<dbReference type="SUPFAM" id="SSF64268">
    <property type="entry name" value="PX domain"/>
    <property type="match status" value="1"/>
</dbReference>
<dbReference type="Gene3D" id="1.20.1270.60">
    <property type="entry name" value="Arfaptin homology (AH) domain/BAR domain"/>
    <property type="match status" value="1"/>
</dbReference>
<dbReference type="Proteomes" id="UP000009131">
    <property type="component" value="Unassembled WGS sequence"/>
</dbReference>
<feature type="compositionally biased region" description="Basic and acidic residues" evidence="13">
    <location>
        <begin position="14"/>
        <end position="23"/>
    </location>
</feature>
<evidence type="ECO:0000256" key="12">
    <source>
        <dbReference type="SAM" id="Coils"/>
    </source>
</evidence>
<keyword evidence="16" id="KW-1185">Reference proteome</keyword>
<evidence type="ECO:0000256" key="13">
    <source>
        <dbReference type="SAM" id="MobiDB-lite"/>
    </source>
</evidence>
<dbReference type="SMART" id="SM00312">
    <property type="entry name" value="PX"/>
    <property type="match status" value="1"/>
</dbReference>
<dbReference type="GO" id="GO:0035091">
    <property type="term" value="F:phosphatidylinositol binding"/>
    <property type="evidence" value="ECO:0007669"/>
    <property type="project" value="InterPro"/>
</dbReference>
<keyword evidence="6" id="KW-0967">Endosome</keyword>
<dbReference type="PANTHER" id="PTHR45949:SF2">
    <property type="entry name" value="SORTING NEXIN-4"/>
    <property type="match status" value="1"/>
</dbReference>
<comment type="caution">
    <text evidence="15">The sequence shown here is derived from an EMBL/GenBank/DDBJ whole genome shotgun (WGS) entry which is preliminary data.</text>
</comment>
<keyword evidence="4" id="KW-0813">Transport</keyword>
<evidence type="ECO:0000256" key="3">
    <source>
        <dbReference type="ARBA" id="ARBA00010883"/>
    </source>
</evidence>
<reference evidence="15 16" key="2">
    <citation type="journal article" date="2012" name="Open Biol.">
        <title>Characteristics of nucleosomes and linker DNA regions on the genome of the basidiomycete Mixia osmundae revealed by mono- and dinucleosome mapping.</title>
        <authorList>
            <person name="Nishida H."/>
            <person name="Kondo S."/>
            <person name="Matsumoto T."/>
            <person name="Suzuki Y."/>
            <person name="Yoshikawa H."/>
            <person name="Taylor T.D."/>
            <person name="Sugiyama J."/>
        </authorList>
    </citation>
    <scope>NUCLEOTIDE SEQUENCE [LARGE SCALE GENOMIC DNA]</scope>
    <source>
        <strain evidence="16">CBS 9802 / IAM 14324 / JCM 22182 / KY 12970</strain>
    </source>
</reference>
<dbReference type="InterPro" id="IPR001683">
    <property type="entry name" value="PX_dom"/>
</dbReference>
<dbReference type="GO" id="GO:0061709">
    <property type="term" value="P:reticulophagy"/>
    <property type="evidence" value="ECO:0007669"/>
    <property type="project" value="TreeGrafter"/>
</dbReference>
<accession>G7DXR0</accession>
<dbReference type="GO" id="GO:0005769">
    <property type="term" value="C:early endosome"/>
    <property type="evidence" value="ECO:0007669"/>
    <property type="project" value="TreeGrafter"/>
</dbReference>
<dbReference type="FunCoup" id="G7DXR0">
    <property type="interactions" value="152"/>
</dbReference>
<evidence type="ECO:0000256" key="10">
    <source>
        <dbReference type="ARBA" id="ARBA00040748"/>
    </source>
</evidence>
<dbReference type="Pfam" id="PF00787">
    <property type="entry name" value="PX"/>
    <property type="match status" value="1"/>
</dbReference>
<evidence type="ECO:0000256" key="1">
    <source>
        <dbReference type="ARBA" id="ARBA00004481"/>
    </source>
</evidence>
<dbReference type="AlphaFoldDB" id="G7DXR0"/>
<dbReference type="InParanoid" id="G7DXR0"/>
<dbReference type="GO" id="GO:0034727">
    <property type="term" value="P:piecemeal microautophagy of the nucleus"/>
    <property type="evidence" value="ECO:0007669"/>
    <property type="project" value="TreeGrafter"/>
</dbReference>
<evidence type="ECO:0000256" key="6">
    <source>
        <dbReference type="ARBA" id="ARBA00022753"/>
    </source>
</evidence>
<evidence type="ECO:0000256" key="5">
    <source>
        <dbReference type="ARBA" id="ARBA00022490"/>
    </source>
</evidence>
<evidence type="ECO:0000256" key="7">
    <source>
        <dbReference type="ARBA" id="ARBA00023006"/>
    </source>
</evidence>
<evidence type="ECO:0000256" key="8">
    <source>
        <dbReference type="ARBA" id="ARBA00023121"/>
    </source>
</evidence>
<keyword evidence="5" id="KW-0963">Cytoplasm</keyword>
<keyword evidence="7" id="KW-0072">Autophagy</keyword>
<protein>
    <recommendedName>
        <fullName evidence="10">Sorting nexin-4</fullName>
    </recommendedName>
    <alternativeName>
        <fullName evidence="11">Autophagy-related protein 24</fullName>
    </alternativeName>
</protein>
<feature type="domain" description="PX" evidence="14">
    <location>
        <begin position="82"/>
        <end position="204"/>
    </location>
</feature>
<evidence type="ECO:0000256" key="9">
    <source>
        <dbReference type="ARBA" id="ARBA00023136"/>
    </source>
</evidence>
<evidence type="ECO:0000256" key="11">
    <source>
        <dbReference type="ARBA" id="ARBA00041273"/>
    </source>
</evidence>
<dbReference type="RefSeq" id="XP_014569781.1">
    <property type="nucleotide sequence ID" value="XM_014714295.1"/>
</dbReference>
<evidence type="ECO:0000313" key="16">
    <source>
        <dbReference type="Proteomes" id="UP000009131"/>
    </source>
</evidence>
<keyword evidence="8" id="KW-0446">Lipid-binding</keyword>
<feature type="region of interest" description="Disordered" evidence="13">
    <location>
        <begin position="1"/>
        <end position="65"/>
    </location>
</feature>